<dbReference type="Gene3D" id="2.60.40.3500">
    <property type="match status" value="1"/>
</dbReference>
<dbReference type="Proteomes" id="UP001596422">
    <property type="component" value="Unassembled WGS sequence"/>
</dbReference>
<comment type="caution">
    <text evidence="2">The sequence shown here is derived from an EMBL/GenBank/DDBJ whole genome shotgun (WGS) entry which is preliminary data.</text>
</comment>
<sequence>MKTYSNCREHSRSRSLGWQLVLMLVACCLITVRAQAENVMLKDSAFVALPGHKLEVRLDFDMPPPSPRAYAIDSPPRLVLDLFGASNDLGRRQLDIKTGQVDSLSLAETEGRLRIVANLNQMVGYETYTEGNSLFMVFGGSAAARRRRRCSSAPPGSRRWHRIPRRPFAVPGCRASISSVWTAVTAGC</sequence>
<dbReference type="PROSITE" id="PS51257">
    <property type="entry name" value="PROKAR_LIPOPROTEIN"/>
    <property type="match status" value="1"/>
</dbReference>
<feature type="domain" description="AMIN" evidence="1">
    <location>
        <begin position="63"/>
        <end position="124"/>
    </location>
</feature>
<dbReference type="RefSeq" id="WP_379908724.1">
    <property type="nucleotide sequence ID" value="NZ_JBHSWE010000001.1"/>
</dbReference>
<name>A0ABW1ZYE1_9GAMM</name>
<evidence type="ECO:0000313" key="3">
    <source>
        <dbReference type="Proteomes" id="UP001596422"/>
    </source>
</evidence>
<protein>
    <submittedName>
        <fullName evidence="2">AMIN domain-containing protein</fullName>
    </submittedName>
</protein>
<evidence type="ECO:0000313" key="2">
    <source>
        <dbReference type="EMBL" id="MFC6670218.1"/>
    </source>
</evidence>
<gene>
    <name evidence="2" type="ORF">ACFQDL_09080</name>
</gene>
<organism evidence="2 3">
    <name type="scientific">Marinobacterium aestuariivivens</name>
    <dbReference type="NCBI Taxonomy" id="1698799"/>
    <lineage>
        <taxon>Bacteria</taxon>
        <taxon>Pseudomonadati</taxon>
        <taxon>Pseudomonadota</taxon>
        <taxon>Gammaproteobacteria</taxon>
        <taxon>Oceanospirillales</taxon>
        <taxon>Oceanospirillaceae</taxon>
        <taxon>Marinobacterium</taxon>
    </lineage>
</organism>
<dbReference type="InterPro" id="IPR021731">
    <property type="entry name" value="AMIN_dom"/>
</dbReference>
<keyword evidence="3" id="KW-1185">Reference proteome</keyword>
<accession>A0ABW1ZYE1</accession>
<proteinExistence type="predicted"/>
<evidence type="ECO:0000259" key="1">
    <source>
        <dbReference type="Pfam" id="PF11741"/>
    </source>
</evidence>
<dbReference type="EMBL" id="JBHSWE010000001">
    <property type="protein sequence ID" value="MFC6670218.1"/>
    <property type="molecule type" value="Genomic_DNA"/>
</dbReference>
<dbReference type="Pfam" id="PF11741">
    <property type="entry name" value="AMIN"/>
    <property type="match status" value="1"/>
</dbReference>
<reference evidence="3" key="1">
    <citation type="journal article" date="2019" name="Int. J. Syst. Evol. Microbiol.">
        <title>The Global Catalogue of Microorganisms (GCM) 10K type strain sequencing project: providing services to taxonomists for standard genome sequencing and annotation.</title>
        <authorList>
            <consortium name="The Broad Institute Genomics Platform"/>
            <consortium name="The Broad Institute Genome Sequencing Center for Infectious Disease"/>
            <person name="Wu L."/>
            <person name="Ma J."/>
        </authorList>
    </citation>
    <scope>NUCLEOTIDE SEQUENCE [LARGE SCALE GENOMIC DNA]</scope>
    <source>
        <strain evidence="3">NBRC 111756</strain>
    </source>
</reference>